<evidence type="ECO:0000313" key="1">
    <source>
        <dbReference type="EMBL" id="RVW63349.1"/>
    </source>
</evidence>
<dbReference type="Gene3D" id="3.60.10.10">
    <property type="entry name" value="Endonuclease/exonuclease/phosphatase"/>
    <property type="match status" value="1"/>
</dbReference>
<organism evidence="1 2">
    <name type="scientific">Vitis vinifera</name>
    <name type="common">Grape</name>
    <dbReference type="NCBI Taxonomy" id="29760"/>
    <lineage>
        <taxon>Eukaryota</taxon>
        <taxon>Viridiplantae</taxon>
        <taxon>Streptophyta</taxon>
        <taxon>Embryophyta</taxon>
        <taxon>Tracheophyta</taxon>
        <taxon>Spermatophyta</taxon>
        <taxon>Magnoliopsida</taxon>
        <taxon>eudicotyledons</taxon>
        <taxon>Gunneridae</taxon>
        <taxon>Pentapetalae</taxon>
        <taxon>rosids</taxon>
        <taxon>Vitales</taxon>
        <taxon>Vitaceae</taxon>
        <taxon>Viteae</taxon>
        <taxon>Vitis</taxon>
    </lineage>
</organism>
<dbReference type="InterPro" id="IPR036691">
    <property type="entry name" value="Endo/exonu/phosph_ase_sf"/>
</dbReference>
<gene>
    <name evidence="1" type="ORF">CK203_058264</name>
</gene>
<evidence type="ECO:0000313" key="2">
    <source>
        <dbReference type="Proteomes" id="UP000288805"/>
    </source>
</evidence>
<comment type="caution">
    <text evidence="1">The sequence shown here is derived from an EMBL/GenBank/DDBJ whole genome shotgun (WGS) entry which is preliminary data.</text>
</comment>
<name>A0A438FTR6_VITVI</name>
<dbReference type="EMBL" id="QGNW01000743">
    <property type="protein sequence ID" value="RVW63349.1"/>
    <property type="molecule type" value="Genomic_DNA"/>
</dbReference>
<evidence type="ECO:0008006" key="3">
    <source>
        <dbReference type="Google" id="ProtNLM"/>
    </source>
</evidence>
<dbReference type="AlphaFoldDB" id="A0A438FTR6"/>
<dbReference type="Proteomes" id="UP000288805">
    <property type="component" value="Unassembled WGS sequence"/>
</dbReference>
<accession>A0A438FTR6</accession>
<sequence length="154" mass="17514">MELQDLSGLTFLKWCVGGDFNVIRRTSKKLGGPRVTPTMRDFDDFIRDCELIDPPLRNASFTWLVVRAEEKGLIKGFRVGRNRTRVSHLQFADDTLLFARASLEELISLKLILLVSGRLSRLKMNLNKSTLFGINITLDQRVKLASLLDCAVFE</sequence>
<protein>
    <recommendedName>
        <fullName evidence="3">Reverse transcriptase domain-containing protein</fullName>
    </recommendedName>
</protein>
<reference evidence="1 2" key="1">
    <citation type="journal article" date="2018" name="PLoS Genet.">
        <title>Population sequencing reveals clonal diversity and ancestral inbreeding in the grapevine cultivar Chardonnay.</title>
        <authorList>
            <person name="Roach M.J."/>
            <person name="Johnson D.L."/>
            <person name="Bohlmann J."/>
            <person name="van Vuuren H.J."/>
            <person name="Jones S.J."/>
            <person name="Pretorius I.S."/>
            <person name="Schmidt S.A."/>
            <person name="Borneman A.R."/>
        </authorList>
    </citation>
    <scope>NUCLEOTIDE SEQUENCE [LARGE SCALE GENOMIC DNA]</scope>
    <source>
        <strain evidence="2">cv. Chardonnay</strain>
        <tissue evidence="1">Leaf</tissue>
    </source>
</reference>
<proteinExistence type="predicted"/>
<dbReference type="SUPFAM" id="SSF56219">
    <property type="entry name" value="DNase I-like"/>
    <property type="match status" value="1"/>
</dbReference>